<dbReference type="RefSeq" id="WP_167460348.1">
    <property type="nucleotide sequence ID" value="NZ_CP046171.1"/>
</dbReference>
<evidence type="ECO:0000313" key="1">
    <source>
        <dbReference type="EMBL" id="QIS01198.1"/>
    </source>
</evidence>
<proteinExistence type="predicted"/>
<name>A0A6G9XJX0_NOCBR</name>
<organism evidence="1 2">
    <name type="scientific">Nocardia brasiliensis</name>
    <dbReference type="NCBI Taxonomy" id="37326"/>
    <lineage>
        <taxon>Bacteria</taxon>
        <taxon>Bacillati</taxon>
        <taxon>Actinomycetota</taxon>
        <taxon>Actinomycetes</taxon>
        <taxon>Mycobacteriales</taxon>
        <taxon>Nocardiaceae</taxon>
        <taxon>Nocardia</taxon>
    </lineage>
</organism>
<dbReference type="AlphaFoldDB" id="A0A6G9XJX0"/>
<gene>
    <name evidence="1" type="ORF">F5X71_01705</name>
</gene>
<reference evidence="1 2" key="1">
    <citation type="journal article" date="2019" name="ACS Chem. Biol.">
        <title>Identification and Mobilization of a Cryptic Antibiotic Biosynthesis Gene Locus from a Human-Pathogenic Nocardia Isolate.</title>
        <authorList>
            <person name="Herisse M."/>
            <person name="Ishida K."/>
            <person name="Porter J.L."/>
            <person name="Howden B."/>
            <person name="Hertweck C."/>
            <person name="Stinear T.P."/>
            <person name="Pidot S.J."/>
        </authorList>
    </citation>
    <scope>NUCLEOTIDE SEQUENCE [LARGE SCALE GENOMIC DNA]</scope>
    <source>
        <strain evidence="1 2">AUSMDU00024985</strain>
    </source>
</reference>
<dbReference type="Proteomes" id="UP000501705">
    <property type="component" value="Chromosome"/>
</dbReference>
<protein>
    <submittedName>
        <fullName evidence="1">Uncharacterized protein</fullName>
    </submittedName>
</protein>
<sequence>MAAIRNTALNLHRLDDAVDIAEACRETAFDPMRGLHPLTPENRWSLTA</sequence>
<evidence type="ECO:0000313" key="2">
    <source>
        <dbReference type="Proteomes" id="UP000501705"/>
    </source>
</evidence>
<accession>A0A6G9XJX0</accession>
<dbReference type="EMBL" id="CP046171">
    <property type="protein sequence ID" value="QIS01198.1"/>
    <property type="molecule type" value="Genomic_DNA"/>
</dbReference>